<organism evidence="1 2">
    <name type="scientific">Collybia nuda</name>
    <dbReference type="NCBI Taxonomy" id="64659"/>
    <lineage>
        <taxon>Eukaryota</taxon>
        <taxon>Fungi</taxon>
        <taxon>Dikarya</taxon>
        <taxon>Basidiomycota</taxon>
        <taxon>Agaricomycotina</taxon>
        <taxon>Agaricomycetes</taxon>
        <taxon>Agaricomycetidae</taxon>
        <taxon>Agaricales</taxon>
        <taxon>Tricholomatineae</taxon>
        <taxon>Clitocybaceae</taxon>
        <taxon>Collybia</taxon>
    </lineage>
</organism>
<evidence type="ECO:0000313" key="1">
    <source>
        <dbReference type="EMBL" id="KAF9455236.1"/>
    </source>
</evidence>
<accession>A0A9P5XTN5</accession>
<dbReference type="OrthoDB" id="3260546at2759"/>
<evidence type="ECO:0000313" key="2">
    <source>
        <dbReference type="Proteomes" id="UP000807353"/>
    </source>
</evidence>
<name>A0A9P5XTN5_9AGAR</name>
<dbReference type="Proteomes" id="UP000807353">
    <property type="component" value="Unassembled WGS sequence"/>
</dbReference>
<gene>
    <name evidence="1" type="ORF">BDZ94DRAFT_1139888</name>
</gene>
<keyword evidence="2" id="KW-1185">Reference proteome</keyword>
<protein>
    <submittedName>
        <fullName evidence="1">Uncharacterized protein</fullName>
    </submittedName>
</protein>
<reference evidence="1" key="1">
    <citation type="submission" date="2020-11" db="EMBL/GenBank/DDBJ databases">
        <authorList>
            <consortium name="DOE Joint Genome Institute"/>
            <person name="Ahrendt S."/>
            <person name="Riley R."/>
            <person name="Andreopoulos W."/>
            <person name="Labutti K."/>
            <person name="Pangilinan J."/>
            <person name="Ruiz-Duenas F.J."/>
            <person name="Barrasa J.M."/>
            <person name="Sanchez-Garcia M."/>
            <person name="Camarero S."/>
            <person name="Miyauchi S."/>
            <person name="Serrano A."/>
            <person name="Linde D."/>
            <person name="Babiker R."/>
            <person name="Drula E."/>
            <person name="Ayuso-Fernandez I."/>
            <person name="Pacheco R."/>
            <person name="Padilla G."/>
            <person name="Ferreira P."/>
            <person name="Barriuso J."/>
            <person name="Kellner H."/>
            <person name="Castanera R."/>
            <person name="Alfaro M."/>
            <person name="Ramirez L."/>
            <person name="Pisabarro A.G."/>
            <person name="Kuo A."/>
            <person name="Tritt A."/>
            <person name="Lipzen A."/>
            <person name="He G."/>
            <person name="Yan M."/>
            <person name="Ng V."/>
            <person name="Cullen D."/>
            <person name="Martin F."/>
            <person name="Rosso M.-N."/>
            <person name="Henrissat B."/>
            <person name="Hibbett D."/>
            <person name="Martinez A.T."/>
            <person name="Grigoriev I.V."/>
        </authorList>
    </citation>
    <scope>NUCLEOTIDE SEQUENCE</scope>
    <source>
        <strain evidence="1">CBS 247.69</strain>
    </source>
</reference>
<sequence length="188" mass="21524">MPACTNLNAPQFDGQAHSLRQFFQDFEYLAQLVGLNDQQKKEEITRYIDVPSALLWQWEPAYIDVGKMFEDFKTAIAILYPGASIEDTYRFTDLDELILNAQAQGIRSTGKFGAYYRRFKGIVDQLIINDRIGKREIQDKFLKGLPTEVAAKTIFRLQIRFPNQHVDEPFSLEHLFKAGLIVVDGTSA</sequence>
<dbReference type="AlphaFoldDB" id="A0A9P5XTN5"/>
<dbReference type="EMBL" id="MU150870">
    <property type="protein sequence ID" value="KAF9455236.1"/>
    <property type="molecule type" value="Genomic_DNA"/>
</dbReference>
<proteinExistence type="predicted"/>
<feature type="non-terminal residue" evidence="1">
    <location>
        <position position="188"/>
    </location>
</feature>
<comment type="caution">
    <text evidence="1">The sequence shown here is derived from an EMBL/GenBank/DDBJ whole genome shotgun (WGS) entry which is preliminary data.</text>
</comment>